<accession>A0ACB7YQH9</accession>
<evidence type="ECO:0000313" key="1">
    <source>
        <dbReference type="EMBL" id="KAH7855677.1"/>
    </source>
</evidence>
<keyword evidence="2" id="KW-1185">Reference proteome</keyword>
<dbReference type="Proteomes" id="UP000828048">
    <property type="component" value="Chromosome 11"/>
</dbReference>
<reference evidence="1 2" key="1">
    <citation type="journal article" date="2021" name="Hortic Res">
        <title>High-quality reference genome and annotation aids understanding of berry development for evergreen blueberry (Vaccinium darrowii).</title>
        <authorList>
            <person name="Yu J."/>
            <person name="Hulse-Kemp A.M."/>
            <person name="Babiker E."/>
            <person name="Staton M."/>
        </authorList>
    </citation>
    <scope>NUCLEOTIDE SEQUENCE [LARGE SCALE GENOMIC DNA]</scope>
    <source>
        <strain evidence="2">cv. NJ 8807/NJ 8810</strain>
        <tissue evidence="1">Young leaf</tissue>
    </source>
</reference>
<comment type="caution">
    <text evidence="1">The sequence shown here is derived from an EMBL/GenBank/DDBJ whole genome shotgun (WGS) entry which is preliminary data.</text>
</comment>
<organism evidence="1 2">
    <name type="scientific">Vaccinium darrowii</name>
    <dbReference type="NCBI Taxonomy" id="229202"/>
    <lineage>
        <taxon>Eukaryota</taxon>
        <taxon>Viridiplantae</taxon>
        <taxon>Streptophyta</taxon>
        <taxon>Embryophyta</taxon>
        <taxon>Tracheophyta</taxon>
        <taxon>Spermatophyta</taxon>
        <taxon>Magnoliopsida</taxon>
        <taxon>eudicotyledons</taxon>
        <taxon>Gunneridae</taxon>
        <taxon>Pentapetalae</taxon>
        <taxon>asterids</taxon>
        <taxon>Ericales</taxon>
        <taxon>Ericaceae</taxon>
        <taxon>Vaccinioideae</taxon>
        <taxon>Vaccinieae</taxon>
        <taxon>Vaccinium</taxon>
    </lineage>
</organism>
<name>A0ACB7YQH9_9ERIC</name>
<proteinExistence type="predicted"/>
<gene>
    <name evidence="1" type="ORF">Vadar_027530</name>
</gene>
<evidence type="ECO:0000313" key="2">
    <source>
        <dbReference type="Proteomes" id="UP000828048"/>
    </source>
</evidence>
<dbReference type="EMBL" id="CM037161">
    <property type="protein sequence ID" value="KAH7855677.1"/>
    <property type="molecule type" value="Genomic_DNA"/>
</dbReference>
<protein>
    <submittedName>
        <fullName evidence="1">Uncharacterized protein</fullName>
    </submittedName>
</protein>
<sequence>MVTYNDDQPIEETQDDSGKEDGETFQDGKASLTIINKHEAPLEESKFKVMLELTGAGSGSDRRGLDLVMVLDVSGSMEGDKLKKMITATQFVIKKLSPIDRLSVVTFAGHSKRLCRLRQITEQSQKEIENLVKALVADGGTNIAAGLLTGLQVLNDRKLFRRRAGGIMLMSDGDQNYGDATKVSVDKVPVFTFGFGQDSDPDVLTAIAVNSCGGTFSDVQNEENLSHAFAHCLAGLLSVVVHDLTLTVTEIDGSKIKEVSAGSYRQYKDDTAGSVTILFGDLYVKELRKVIVDLVLPHVCSEVDAPVLRINYNYSNGDGKTSDSGHLDAFTTRKEKSVEPEMKEVMTGVNRDRIALMMKEARVMADDKKLVDARKKLLEAINLLKSESSPLAEMYKSELQHLLEFMKSQDIYEKQGRSFALSAETSHDRQRFATRGDVEKLRIYAIPRMDTHLEQVKSFHEDPSKPLPTVGEDMKKENSMPIS</sequence>